<sequence>MPHRTLRRSSALALALVGLAVLAGCGSPAPTTEQDPASDAGFPRSVEHFRGSTDIPARPARIAALDSSYADAVLLLDAQLVAHTDYRGEGLPEYLGDDRERVAADATSIGELSDPSLEQLAAVAPDLIISAEVRHGELYEQMSSIAPTVFSQSTGPTWKDNIRLLGEAIGKEDLADAELTAYEERARKVGEAINAKHDNPVVSIIRFAGEPTARLYRTSSFSGIVLEDAGIARPDSQLADPSDPSSIMNSISPENLNLAEGDVIIVSTYEPDDDADARTVRESAEAFTGNPLWQTMEGRRVSVRDEIWMMPVSVQGAHAILDDLAEIFDVDPYRED</sequence>
<evidence type="ECO:0000256" key="2">
    <source>
        <dbReference type="ARBA" id="ARBA00008814"/>
    </source>
</evidence>
<dbReference type="SUPFAM" id="SSF53807">
    <property type="entry name" value="Helical backbone' metal receptor"/>
    <property type="match status" value="1"/>
</dbReference>
<dbReference type="PANTHER" id="PTHR30532">
    <property type="entry name" value="IRON III DICITRATE-BINDING PERIPLASMIC PROTEIN"/>
    <property type="match status" value="1"/>
</dbReference>
<keyword evidence="3" id="KW-0813">Transport</keyword>
<dbReference type="PANTHER" id="PTHR30532:SF25">
    <property type="entry name" value="IRON(III) DICITRATE-BINDING PERIPLASMIC PROTEIN"/>
    <property type="match status" value="1"/>
</dbReference>
<dbReference type="Gene3D" id="3.40.50.1980">
    <property type="entry name" value="Nitrogenase molybdenum iron protein domain"/>
    <property type="match status" value="2"/>
</dbReference>
<dbReference type="InterPro" id="IPR051313">
    <property type="entry name" value="Bact_iron-sidero_bind"/>
</dbReference>
<dbReference type="InterPro" id="IPR002491">
    <property type="entry name" value="ABC_transptr_periplasmic_BD"/>
</dbReference>
<dbReference type="AlphaFoldDB" id="A0A927JBA2"/>
<dbReference type="RefSeq" id="WP_192038509.1">
    <property type="nucleotide sequence ID" value="NZ_JACYWE010000003.1"/>
</dbReference>
<feature type="domain" description="Fe/B12 periplasmic-binding" evidence="6">
    <location>
        <begin position="61"/>
        <end position="332"/>
    </location>
</feature>
<organism evidence="7 8">
    <name type="scientific">Lolliginicoccus lacisalsi</name>
    <dbReference type="NCBI Taxonomy" id="2742202"/>
    <lineage>
        <taxon>Bacteria</taxon>
        <taxon>Bacillati</taxon>
        <taxon>Actinomycetota</taxon>
        <taxon>Actinomycetes</taxon>
        <taxon>Mycobacteriales</taxon>
        <taxon>Hoyosellaceae</taxon>
        <taxon>Lolliginicoccus</taxon>
    </lineage>
</organism>
<evidence type="ECO:0000256" key="1">
    <source>
        <dbReference type="ARBA" id="ARBA00004196"/>
    </source>
</evidence>
<dbReference type="EMBL" id="JACYWE010000003">
    <property type="protein sequence ID" value="MBD8506024.1"/>
    <property type="molecule type" value="Genomic_DNA"/>
</dbReference>
<keyword evidence="8" id="KW-1185">Reference proteome</keyword>
<evidence type="ECO:0000313" key="7">
    <source>
        <dbReference type="EMBL" id="MBD8506024.1"/>
    </source>
</evidence>
<evidence type="ECO:0000256" key="3">
    <source>
        <dbReference type="ARBA" id="ARBA00022448"/>
    </source>
</evidence>
<feature type="chain" id="PRO_5039239688" evidence="5">
    <location>
        <begin position="24"/>
        <end position="336"/>
    </location>
</feature>
<comment type="similarity">
    <text evidence="2">Belongs to the bacterial solute-binding protein 8 family.</text>
</comment>
<proteinExistence type="inferred from homology"/>
<dbReference type="GO" id="GO:1901678">
    <property type="term" value="P:iron coordination entity transport"/>
    <property type="evidence" value="ECO:0007669"/>
    <property type="project" value="UniProtKB-ARBA"/>
</dbReference>
<evidence type="ECO:0000256" key="4">
    <source>
        <dbReference type="ARBA" id="ARBA00022729"/>
    </source>
</evidence>
<dbReference type="GO" id="GO:0030288">
    <property type="term" value="C:outer membrane-bounded periplasmic space"/>
    <property type="evidence" value="ECO:0007669"/>
    <property type="project" value="TreeGrafter"/>
</dbReference>
<dbReference type="CDD" id="cd01146">
    <property type="entry name" value="FhuD"/>
    <property type="match status" value="1"/>
</dbReference>
<dbReference type="Proteomes" id="UP000642993">
    <property type="component" value="Unassembled WGS sequence"/>
</dbReference>
<name>A0A927JBA2_9ACTN</name>
<feature type="signal peptide" evidence="5">
    <location>
        <begin position="1"/>
        <end position="23"/>
    </location>
</feature>
<dbReference type="PROSITE" id="PS51257">
    <property type="entry name" value="PROKAR_LIPOPROTEIN"/>
    <property type="match status" value="1"/>
</dbReference>
<evidence type="ECO:0000256" key="5">
    <source>
        <dbReference type="SAM" id="SignalP"/>
    </source>
</evidence>
<protein>
    <submittedName>
        <fullName evidence="7">Iron-siderophore ABC transporter substrate-binding protein</fullName>
    </submittedName>
</protein>
<reference evidence="7" key="1">
    <citation type="submission" date="2020-09" db="EMBL/GenBank/DDBJ databases">
        <title>Hoyosella lacisalsi sp. nov., a halotolerant actinobacterium isolated from soil of Lake Gudzhirganskoe.</title>
        <authorList>
            <person name="Yang Q."/>
            <person name="Guo P.Y."/>
            <person name="Liu S.W."/>
            <person name="Li F.N."/>
            <person name="Sun C.H."/>
        </authorList>
    </citation>
    <scope>NUCLEOTIDE SEQUENCE</scope>
    <source>
        <strain evidence="7">G463</strain>
    </source>
</reference>
<comment type="subcellular location">
    <subcellularLocation>
        <location evidence="1">Cell envelope</location>
    </subcellularLocation>
</comment>
<dbReference type="Pfam" id="PF01497">
    <property type="entry name" value="Peripla_BP_2"/>
    <property type="match status" value="1"/>
</dbReference>
<keyword evidence="4 5" id="KW-0732">Signal</keyword>
<gene>
    <name evidence="7" type="ORF">HT102_05945</name>
</gene>
<accession>A0A927JBA2</accession>
<dbReference type="PROSITE" id="PS50983">
    <property type="entry name" value="FE_B12_PBP"/>
    <property type="match status" value="1"/>
</dbReference>
<evidence type="ECO:0000259" key="6">
    <source>
        <dbReference type="PROSITE" id="PS50983"/>
    </source>
</evidence>
<comment type="caution">
    <text evidence="7">The sequence shown here is derived from an EMBL/GenBank/DDBJ whole genome shotgun (WGS) entry which is preliminary data.</text>
</comment>
<evidence type="ECO:0000313" key="8">
    <source>
        <dbReference type="Proteomes" id="UP000642993"/>
    </source>
</evidence>